<dbReference type="EMBL" id="FMAR01000006">
    <property type="protein sequence ID" value="SCC32567.1"/>
    <property type="molecule type" value="Genomic_DNA"/>
</dbReference>
<dbReference type="Gene3D" id="2.180.10.10">
    <property type="entry name" value="RHS repeat-associated core"/>
    <property type="match status" value="1"/>
</dbReference>
<name>A0A1C4DMJ8_9BACT</name>
<evidence type="ECO:0000313" key="2">
    <source>
        <dbReference type="Proteomes" id="UP000242818"/>
    </source>
</evidence>
<dbReference type="AlphaFoldDB" id="A0A1C4DMJ8"/>
<dbReference type="NCBIfam" id="TIGR03696">
    <property type="entry name" value="Rhs_assc_core"/>
    <property type="match status" value="1"/>
</dbReference>
<dbReference type="RefSeq" id="WP_123891703.1">
    <property type="nucleotide sequence ID" value="NZ_FMAR01000006.1"/>
</dbReference>
<dbReference type="PANTHER" id="PTHR32305:SF15">
    <property type="entry name" value="PROTEIN RHSA-RELATED"/>
    <property type="match status" value="1"/>
</dbReference>
<reference evidence="1 2" key="1">
    <citation type="submission" date="2016-08" db="EMBL/GenBank/DDBJ databases">
        <authorList>
            <person name="Seilhamer J.J."/>
        </authorList>
    </citation>
    <scope>NUCLEOTIDE SEQUENCE [LARGE SCALE GENOMIC DNA]</scope>
    <source>
        <strain evidence="1 2">A37T2</strain>
    </source>
</reference>
<proteinExistence type="predicted"/>
<dbReference type="OrthoDB" id="671415at2"/>
<dbReference type="PANTHER" id="PTHR32305">
    <property type="match status" value="1"/>
</dbReference>
<gene>
    <name evidence="1" type="ORF">GA0116948_1062</name>
</gene>
<keyword evidence="2" id="KW-1185">Reference proteome</keyword>
<accession>A0A1C4DMJ8</accession>
<dbReference type="STRING" id="1335309.GA0116948_1062"/>
<protein>
    <submittedName>
        <fullName evidence="1">RHS repeat-associated core domain-containing protein</fullName>
    </submittedName>
</protein>
<evidence type="ECO:0000313" key="1">
    <source>
        <dbReference type="EMBL" id="SCC32567.1"/>
    </source>
</evidence>
<dbReference type="Proteomes" id="UP000242818">
    <property type="component" value="Unassembled WGS sequence"/>
</dbReference>
<sequence>MFNSPSPSSLLRNDGFLLRKSLAGKMLSKPDTTICYATSPLGLIAKIVLCRQDSLKMLVYDGQDHVVDSMPLKPGKHASLLKSKDDVFLLYRGWLELQSQHVQEALRQTKVLLHRQDTSLYIQAYLLENRRQLLLAAESLKSRQQDIERKISVLILPDKEMVEHMLQNAYPDPVTEITYLSGGMGFAYMVSHKRGEKVYELSNHLGNVVATVSDKKVGLDNGDGVVVFYNVDVVNSTDYYPFVSLLPGRVYSLNNEYRYGFNGKEDDNEVKGDGNQQDYGARIYDPRLGRFLSVDPITAQYPQLTPYQFASNGPIDGIDLDGLERLDYRLTMKKGGHTQLTFVSSGPTHYGFLQWFEKIPQYYRVEYNGNHYFFSAGANKGGNIFETYYSIKSLNEFIVNPHPENLVSEEQSQRDFWTEMLGRTAIGLTAEISNRAIGNVNSIQWRGRYTSLPHSEPEIAVNESRLLGREVIVDENLSPSIVKDLEKDGFNVKSLPKSTSDEDIIAYAKKIIL</sequence>
<dbReference type="InterPro" id="IPR022385">
    <property type="entry name" value="Rhs_assc_core"/>
</dbReference>
<dbReference type="InterPro" id="IPR050708">
    <property type="entry name" value="T6SS_VgrG/RHS"/>
</dbReference>
<organism evidence="1 2">
    <name type="scientific">Chitinophaga costaii</name>
    <dbReference type="NCBI Taxonomy" id="1335309"/>
    <lineage>
        <taxon>Bacteria</taxon>
        <taxon>Pseudomonadati</taxon>
        <taxon>Bacteroidota</taxon>
        <taxon>Chitinophagia</taxon>
        <taxon>Chitinophagales</taxon>
        <taxon>Chitinophagaceae</taxon>
        <taxon>Chitinophaga</taxon>
    </lineage>
</organism>